<comment type="caution">
    <text evidence="1">The sequence shown here is derived from an EMBL/GenBank/DDBJ whole genome shotgun (WGS) entry which is preliminary data.</text>
</comment>
<dbReference type="EMBL" id="ACKS01000056">
    <property type="protein sequence ID" value="EFA44279.1"/>
    <property type="molecule type" value="Genomic_DNA"/>
</dbReference>
<organism evidence="1 2">
    <name type="scientific">Hallella bergensis DSM 17361</name>
    <dbReference type="NCBI Taxonomy" id="585502"/>
    <lineage>
        <taxon>Bacteria</taxon>
        <taxon>Pseudomonadati</taxon>
        <taxon>Bacteroidota</taxon>
        <taxon>Bacteroidia</taxon>
        <taxon>Bacteroidales</taxon>
        <taxon>Prevotellaceae</taxon>
        <taxon>Hallella</taxon>
    </lineage>
</organism>
<dbReference type="eggNOG" id="ENOG502ZR67">
    <property type="taxonomic scope" value="Bacteria"/>
</dbReference>
<evidence type="ECO:0000313" key="1">
    <source>
        <dbReference type="EMBL" id="EFA44279.1"/>
    </source>
</evidence>
<evidence type="ECO:0000313" key="2">
    <source>
        <dbReference type="Proteomes" id="UP000003160"/>
    </source>
</evidence>
<dbReference type="CDD" id="cd14948">
    <property type="entry name" value="BACON"/>
    <property type="match status" value="1"/>
</dbReference>
<dbReference type="Gene3D" id="2.60.40.10">
    <property type="entry name" value="Immunoglobulins"/>
    <property type="match status" value="1"/>
</dbReference>
<accession>D1PWE8</accession>
<dbReference type="AlphaFoldDB" id="D1PWE8"/>
<dbReference type="Proteomes" id="UP000003160">
    <property type="component" value="Unassembled WGS sequence"/>
</dbReference>
<name>D1PWE8_9BACT</name>
<keyword evidence="2" id="KW-1185">Reference proteome</keyword>
<sequence>MKIYIHLFGFLMLGTMVMTSCSDDEKGFVLRSDDSITLTSSGTSKLFTICTDGDWTITTNSTWLDIDKKSGQGDGSTREQIRVGAQRNTSAERLDSFLIHAAGKELIVRVKQDEGKPFTLGTPSLSLALQSGVDATGVAIKIPYTYGYNGMKVTFNVALSGVGADGLSVDPFTTTLSSEKGTVEIPLKGTPSTKGDITLNVTSDDTDAKTVSLTAKVSNRILIEQHFDLCVWGSDIVANKPGVKGGYMETPEGRVVDPSVPLKATNTTDDGGADFFAVFAPSFLASRGMTGWSGLEVHEHPGYVKMGTRKVKGYITTPALGYAPKSGVVTVTCQVAQYRGTTGSSLVIKVSEGTPSIATYKYQHDGTMTGQVWETVTFTVSGVTADTKITFTTANATRFCIDDIVVSE</sequence>
<dbReference type="InterPro" id="IPR013783">
    <property type="entry name" value="Ig-like_fold"/>
</dbReference>
<gene>
    <name evidence="1" type="ORF">HMPREF0645_1283</name>
</gene>
<dbReference type="HOGENOM" id="CLU_661985_0_0_10"/>
<reference evidence="1 2" key="1">
    <citation type="submission" date="2009-10" db="EMBL/GenBank/DDBJ databases">
        <authorList>
            <person name="Qin X."/>
            <person name="Bachman B."/>
            <person name="Battles P."/>
            <person name="Bell A."/>
            <person name="Bess C."/>
            <person name="Bickham C."/>
            <person name="Chaboub L."/>
            <person name="Chen D."/>
            <person name="Coyle M."/>
            <person name="Deiros D.R."/>
            <person name="Dinh H."/>
            <person name="Forbes L."/>
            <person name="Fowler G."/>
            <person name="Francisco L."/>
            <person name="Fu Q."/>
            <person name="Gubbala S."/>
            <person name="Hale W."/>
            <person name="Han Y."/>
            <person name="Hemphill L."/>
            <person name="Highlander S.K."/>
            <person name="Hirani K."/>
            <person name="Hogues M."/>
            <person name="Jackson L."/>
            <person name="Jakkamsetti A."/>
            <person name="Javaid M."/>
            <person name="Jiang H."/>
            <person name="Korchina V."/>
            <person name="Kovar C."/>
            <person name="Lara F."/>
            <person name="Lee S."/>
            <person name="Mata R."/>
            <person name="Mathew T."/>
            <person name="Moen C."/>
            <person name="Morales K."/>
            <person name="Munidasa M."/>
            <person name="Nazareth L."/>
            <person name="Ngo R."/>
            <person name="Nguyen L."/>
            <person name="Okwuonu G."/>
            <person name="Ongeri F."/>
            <person name="Patil S."/>
            <person name="Petrosino J."/>
            <person name="Pham C."/>
            <person name="Pham P."/>
            <person name="Pu L.-L."/>
            <person name="Puazo M."/>
            <person name="Raj R."/>
            <person name="Reid J."/>
            <person name="Rouhana J."/>
            <person name="Saada N."/>
            <person name="Shang Y."/>
            <person name="Simmons D."/>
            <person name="Thornton R."/>
            <person name="Warren J."/>
            <person name="Weissenberger G."/>
            <person name="Zhang J."/>
            <person name="Zhang L."/>
            <person name="Zhou C."/>
            <person name="Zhu D."/>
            <person name="Muzny D."/>
            <person name="Worley K."/>
            <person name="Gibbs R."/>
        </authorList>
    </citation>
    <scope>NUCLEOTIDE SEQUENCE [LARGE SCALE GENOMIC DNA]</scope>
    <source>
        <strain evidence="1 2">DSM 17361</strain>
    </source>
</reference>
<protein>
    <submittedName>
        <fullName evidence="1">Uncharacterized protein</fullName>
    </submittedName>
</protein>
<dbReference type="PROSITE" id="PS51257">
    <property type="entry name" value="PROKAR_LIPOPROTEIN"/>
    <property type="match status" value="1"/>
</dbReference>
<dbReference type="InterPro" id="IPR024361">
    <property type="entry name" value="BACON"/>
</dbReference>
<proteinExistence type="predicted"/>